<proteinExistence type="predicted"/>
<gene>
    <name evidence="1" type="ORF">MNBD_GAMMA14-849</name>
</gene>
<name>A0A3B0YQK5_9ZZZZ</name>
<dbReference type="AlphaFoldDB" id="A0A3B0YQK5"/>
<evidence type="ECO:0000313" key="1">
    <source>
        <dbReference type="EMBL" id="VAW77787.1"/>
    </source>
</evidence>
<accession>A0A3B0YQK5</accession>
<dbReference type="EMBL" id="UOFM01000235">
    <property type="protein sequence ID" value="VAW77787.1"/>
    <property type="molecule type" value="Genomic_DNA"/>
</dbReference>
<reference evidence="1" key="1">
    <citation type="submission" date="2018-06" db="EMBL/GenBank/DDBJ databases">
        <authorList>
            <person name="Zhirakovskaya E."/>
        </authorList>
    </citation>
    <scope>NUCLEOTIDE SEQUENCE</scope>
</reference>
<sequence length="817" mass="93667">MRLLGRMMMLLLLLAVLLPVLRYIPNIPVSKPQPLAQDERLQQSSAAIVYRLQRDDWLTFNLPRSGESFYRVLTNADIAKTADETTAPWGYAIEYRLLDESGTVLETRSYYHRTRVSRTVDENGQPGDIPAFYLAGNENPADGRVMLLRTDEFPTANRIQLRLYQATAPVEGAVVRLYQRERLPDHKLTHRWNRINENKKTRLSRGNVYGKEWLTVREQQALLRYRWAPLAPQGITGDDNLRRVLYVQGDGDSVQPSRSILPEGLLVEPGHNGTIPVPLPGGLLHMTLQRIDNSSGGNLTFRWQGESDRSRFERHISFDDIKAGRTLALPAAGLLDISSDQPVIIRAELTRADGTRLDITPDTAFLRAYRASTEQWIDFPVVHIGKRRTPLRVDFRQLMTQPGSADLVLRYRLLNSAGENTFEGSCHGEAISSLYDRLYGETDAFTLVSDSLHCYLHVAANINTVRVRLSSPGLVSAYTIPPDLITRVRVPEDYYSYDPEQQRLPGWYGIAPANEEQLIRSLRMQRLVWQQRPAEDDPEVLAGRYLWEEFHPGGNWRARYLLNPRDDRLPLPDRALKAVFHEINPGETQPVTLVADPGKRSVRPRLSFLRADKAPLDVRIFIDDRQLLAREIRGRRGELRLPDIPAGKHRVRIASDTPVRWFMNQVRADTPTWIKRLAVRIDQHPQSFVYRKQQRDEMLTGHLQVPRDEQSPVRLRVRISGPRRHGIIGSDGWSLTDREFLVTPDNSQEIPVLNSRKEMVDKGQRIYIPLRSDLAAGDYRISVWLEGAEAQGYLSLYRLTPGLHERRQLFRERIGRL</sequence>
<organism evidence="1">
    <name type="scientific">hydrothermal vent metagenome</name>
    <dbReference type="NCBI Taxonomy" id="652676"/>
    <lineage>
        <taxon>unclassified sequences</taxon>
        <taxon>metagenomes</taxon>
        <taxon>ecological metagenomes</taxon>
    </lineage>
</organism>
<protein>
    <submittedName>
        <fullName evidence="1">Uncharacterized protein</fullName>
    </submittedName>
</protein>